<dbReference type="SUPFAM" id="SSF46689">
    <property type="entry name" value="Homeodomain-like"/>
    <property type="match status" value="1"/>
</dbReference>
<keyword evidence="3" id="KW-0805">Transcription regulation</keyword>
<evidence type="ECO:0000256" key="6">
    <source>
        <dbReference type="ARBA" id="ARBA00023242"/>
    </source>
</evidence>
<dbReference type="PaxDb" id="39947-A0A0P0YCS2"/>
<dbReference type="Proteomes" id="UP000059680">
    <property type="component" value="Chromosome 12"/>
</dbReference>
<keyword evidence="9" id="KW-1185">Reference proteome</keyword>
<dbReference type="STRING" id="39947.A0A0P0YCS2"/>
<dbReference type="EMBL" id="AP014968">
    <property type="protein sequence ID" value="BAT18233.1"/>
    <property type="molecule type" value="Genomic_DNA"/>
</dbReference>
<evidence type="ECO:0000256" key="2">
    <source>
        <dbReference type="ARBA" id="ARBA00022737"/>
    </source>
</evidence>
<dbReference type="InParanoid" id="A0A0P0YCS2"/>
<dbReference type="GO" id="GO:0003677">
    <property type="term" value="F:DNA binding"/>
    <property type="evidence" value="ECO:0007669"/>
    <property type="project" value="UniProtKB-KW"/>
</dbReference>
<evidence type="ECO:0000256" key="3">
    <source>
        <dbReference type="ARBA" id="ARBA00023015"/>
    </source>
</evidence>
<dbReference type="AlphaFoldDB" id="A0A0P0YCS2"/>
<dbReference type="InterPro" id="IPR017930">
    <property type="entry name" value="Myb_dom"/>
</dbReference>
<evidence type="ECO:0000313" key="9">
    <source>
        <dbReference type="Proteomes" id="UP000059680"/>
    </source>
</evidence>
<reference evidence="8 9" key="3">
    <citation type="journal article" date="2013" name="Rice">
        <title>Improvement of the Oryza sativa Nipponbare reference genome using next generation sequence and optical map data.</title>
        <authorList>
            <person name="Kawahara Y."/>
            <person name="de la Bastide M."/>
            <person name="Hamilton J.P."/>
            <person name="Kanamori H."/>
            <person name="McCombie W.R."/>
            <person name="Ouyang S."/>
            <person name="Schwartz D.C."/>
            <person name="Tanaka T."/>
            <person name="Wu J."/>
            <person name="Zhou S."/>
            <person name="Childs K.L."/>
            <person name="Davidson R.M."/>
            <person name="Lin H."/>
            <person name="Quesada-Ocampo L."/>
            <person name="Vaillancourt B."/>
            <person name="Sakai H."/>
            <person name="Lee S.S."/>
            <person name="Kim J."/>
            <person name="Numa H."/>
            <person name="Itoh T."/>
            <person name="Buell C.R."/>
            <person name="Matsumoto T."/>
        </authorList>
    </citation>
    <scope>NUCLEOTIDE SEQUENCE [LARGE SCALE GENOMIC DNA]</scope>
    <source>
        <strain evidence="9">cv. Nipponbare</strain>
    </source>
</reference>
<gene>
    <name evidence="8" type="ordered locus">Os12g0633501</name>
    <name evidence="8" type="ORF">OSNPB_120633501</name>
</gene>
<dbReference type="PROSITE" id="PS51294">
    <property type="entry name" value="HTH_MYB"/>
    <property type="match status" value="1"/>
</dbReference>
<dbReference type="Gramene" id="Os12t0633501-00">
    <property type="protein sequence ID" value="Os12t0633501-00"/>
    <property type="gene ID" value="Os12g0633501"/>
</dbReference>
<dbReference type="eggNOG" id="KOG0048">
    <property type="taxonomic scope" value="Eukaryota"/>
</dbReference>
<evidence type="ECO:0000256" key="1">
    <source>
        <dbReference type="ARBA" id="ARBA00004123"/>
    </source>
</evidence>
<evidence type="ECO:0000259" key="7">
    <source>
        <dbReference type="PROSITE" id="PS51294"/>
    </source>
</evidence>
<name>A0A0P0YCS2_ORYSJ</name>
<evidence type="ECO:0000256" key="5">
    <source>
        <dbReference type="ARBA" id="ARBA00023163"/>
    </source>
</evidence>
<proteinExistence type="predicted"/>
<feature type="domain" description="HTH myb-type" evidence="7">
    <location>
        <begin position="25"/>
        <end position="44"/>
    </location>
</feature>
<keyword evidence="5" id="KW-0804">Transcription</keyword>
<reference evidence="8 9" key="2">
    <citation type="journal article" date="2013" name="Plant Cell Physiol.">
        <title>Rice Annotation Project Database (RAP-DB): an integrative and interactive database for rice genomics.</title>
        <authorList>
            <person name="Sakai H."/>
            <person name="Lee S.S."/>
            <person name="Tanaka T."/>
            <person name="Numa H."/>
            <person name="Kim J."/>
            <person name="Kawahara Y."/>
            <person name="Wakimoto H."/>
            <person name="Yang C.C."/>
            <person name="Iwamoto M."/>
            <person name="Abe T."/>
            <person name="Yamada Y."/>
            <person name="Muto A."/>
            <person name="Inokuchi H."/>
            <person name="Ikemura T."/>
            <person name="Matsumoto T."/>
            <person name="Sasaki T."/>
            <person name="Itoh T."/>
        </authorList>
    </citation>
    <scope>NUCLEOTIDE SEQUENCE [LARGE SCALE GENOMIC DNA]</scope>
    <source>
        <strain evidence="9">cv. Nipponbare</strain>
    </source>
</reference>
<evidence type="ECO:0000313" key="8">
    <source>
        <dbReference type="EMBL" id="BAT18233.1"/>
    </source>
</evidence>
<accession>A0A0P0YCS2</accession>
<keyword evidence="6" id="KW-0539">Nucleus</keyword>
<comment type="subcellular location">
    <subcellularLocation>
        <location evidence="1">Nucleus</location>
    </subcellularLocation>
</comment>
<dbReference type="Gene3D" id="1.10.10.60">
    <property type="entry name" value="Homeodomain-like"/>
    <property type="match status" value="1"/>
</dbReference>
<keyword evidence="2" id="KW-0677">Repeat</keyword>
<evidence type="ECO:0000256" key="4">
    <source>
        <dbReference type="ARBA" id="ARBA00023125"/>
    </source>
</evidence>
<dbReference type="InterPro" id="IPR051953">
    <property type="entry name" value="Plant_SW-associated_TFs"/>
</dbReference>
<sequence>MDGGGRRAAAVVHPAARHRRQLDGLRRCGKSCRLRWLNYLRPGIRHGAFSDHDDRLILALHAAVGTRPVLLLAAHQLHVASTSSGGMHVGVGEEGRGYDDVFAAGHSL</sequence>
<organism evidence="8 9">
    <name type="scientific">Oryza sativa subsp. japonica</name>
    <name type="common">Rice</name>
    <dbReference type="NCBI Taxonomy" id="39947"/>
    <lineage>
        <taxon>Eukaryota</taxon>
        <taxon>Viridiplantae</taxon>
        <taxon>Streptophyta</taxon>
        <taxon>Embryophyta</taxon>
        <taxon>Tracheophyta</taxon>
        <taxon>Spermatophyta</taxon>
        <taxon>Magnoliopsida</taxon>
        <taxon>Liliopsida</taxon>
        <taxon>Poales</taxon>
        <taxon>Poaceae</taxon>
        <taxon>BOP clade</taxon>
        <taxon>Oryzoideae</taxon>
        <taxon>Oryzeae</taxon>
        <taxon>Oryzinae</taxon>
        <taxon>Oryza</taxon>
        <taxon>Oryza sativa</taxon>
    </lineage>
</organism>
<dbReference type="GO" id="GO:0005634">
    <property type="term" value="C:nucleus"/>
    <property type="evidence" value="ECO:0007669"/>
    <property type="project" value="UniProtKB-SubCell"/>
</dbReference>
<dbReference type="PANTHER" id="PTHR47997">
    <property type="entry name" value="MYB DOMAIN PROTEIN 55"/>
    <property type="match status" value="1"/>
</dbReference>
<keyword evidence="4" id="KW-0238">DNA-binding</keyword>
<protein>
    <submittedName>
        <fullName evidence="8">Os12g0633501 protein</fullName>
    </submittedName>
</protein>
<dbReference type="InterPro" id="IPR009057">
    <property type="entry name" value="Homeodomain-like_sf"/>
</dbReference>
<reference evidence="9" key="1">
    <citation type="journal article" date="2005" name="Nature">
        <title>The map-based sequence of the rice genome.</title>
        <authorList>
            <consortium name="International rice genome sequencing project (IRGSP)"/>
            <person name="Matsumoto T."/>
            <person name="Wu J."/>
            <person name="Kanamori H."/>
            <person name="Katayose Y."/>
            <person name="Fujisawa M."/>
            <person name="Namiki N."/>
            <person name="Mizuno H."/>
            <person name="Yamamoto K."/>
            <person name="Antonio B.A."/>
            <person name="Baba T."/>
            <person name="Sakata K."/>
            <person name="Nagamura Y."/>
            <person name="Aoki H."/>
            <person name="Arikawa K."/>
            <person name="Arita K."/>
            <person name="Bito T."/>
            <person name="Chiden Y."/>
            <person name="Fujitsuka N."/>
            <person name="Fukunaka R."/>
            <person name="Hamada M."/>
            <person name="Harada C."/>
            <person name="Hayashi A."/>
            <person name="Hijishita S."/>
            <person name="Honda M."/>
            <person name="Hosokawa S."/>
            <person name="Ichikawa Y."/>
            <person name="Idonuma A."/>
            <person name="Iijima M."/>
            <person name="Ikeda M."/>
            <person name="Ikeno M."/>
            <person name="Ito K."/>
            <person name="Ito S."/>
            <person name="Ito T."/>
            <person name="Ito Y."/>
            <person name="Ito Y."/>
            <person name="Iwabuchi A."/>
            <person name="Kamiya K."/>
            <person name="Karasawa W."/>
            <person name="Kurita K."/>
            <person name="Katagiri S."/>
            <person name="Kikuta A."/>
            <person name="Kobayashi H."/>
            <person name="Kobayashi N."/>
            <person name="Machita K."/>
            <person name="Maehara T."/>
            <person name="Masukawa M."/>
            <person name="Mizubayashi T."/>
            <person name="Mukai Y."/>
            <person name="Nagasaki H."/>
            <person name="Nagata Y."/>
            <person name="Naito S."/>
            <person name="Nakashima M."/>
            <person name="Nakama Y."/>
            <person name="Nakamichi Y."/>
            <person name="Nakamura M."/>
            <person name="Meguro A."/>
            <person name="Negishi M."/>
            <person name="Ohta I."/>
            <person name="Ohta T."/>
            <person name="Okamoto M."/>
            <person name="Ono N."/>
            <person name="Saji S."/>
            <person name="Sakaguchi M."/>
            <person name="Sakai K."/>
            <person name="Shibata M."/>
            <person name="Shimokawa T."/>
            <person name="Song J."/>
            <person name="Takazaki Y."/>
            <person name="Terasawa K."/>
            <person name="Tsugane M."/>
            <person name="Tsuji K."/>
            <person name="Ueda S."/>
            <person name="Waki K."/>
            <person name="Yamagata H."/>
            <person name="Yamamoto M."/>
            <person name="Yamamoto S."/>
            <person name="Yamane H."/>
            <person name="Yoshiki S."/>
            <person name="Yoshihara R."/>
            <person name="Yukawa K."/>
            <person name="Zhong H."/>
            <person name="Yano M."/>
            <person name="Yuan Q."/>
            <person name="Ouyang S."/>
            <person name="Liu J."/>
            <person name="Jones K.M."/>
            <person name="Gansberger K."/>
            <person name="Moffat K."/>
            <person name="Hill J."/>
            <person name="Bera J."/>
            <person name="Fadrosh D."/>
            <person name="Jin S."/>
            <person name="Johri S."/>
            <person name="Kim M."/>
            <person name="Overton L."/>
            <person name="Reardon M."/>
            <person name="Tsitrin T."/>
            <person name="Vuong H."/>
            <person name="Weaver B."/>
            <person name="Ciecko A."/>
            <person name="Tallon L."/>
            <person name="Jackson J."/>
            <person name="Pai G."/>
            <person name="Aken S.V."/>
            <person name="Utterback T."/>
            <person name="Reidmuller S."/>
            <person name="Feldblyum T."/>
            <person name="Hsiao J."/>
            <person name="Zismann V."/>
            <person name="Iobst S."/>
            <person name="de Vazeille A.R."/>
            <person name="Buell C.R."/>
            <person name="Ying K."/>
            <person name="Li Y."/>
            <person name="Lu T."/>
            <person name="Huang Y."/>
            <person name="Zhao Q."/>
            <person name="Feng Q."/>
            <person name="Zhang L."/>
            <person name="Zhu J."/>
            <person name="Weng Q."/>
            <person name="Mu J."/>
            <person name="Lu Y."/>
            <person name="Fan D."/>
            <person name="Liu Y."/>
            <person name="Guan J."/>
            <person name="Zhang Y."/>
            <person name="Yu S."/>
            <person name="Liu X."/>
            <person name="Zhang Y."/>
            <person name="Hong G."/>
            <person name="Han B."/>
            <person name="Choisne N."/>
            <person name="Demange N."/>
            <person name="Orjeda G."/>
            <person name="Samain S."/>
            <person name="Cattolico L."/>
            <person name="Pelletier E."/>
            <person name="Couloux A."/>
            <person name="Segurens B."/>
            <person name="Wincker P."/>
            <person name="D'Hont A."/>
            <person name="Scarpelli C."/>
            <person name="Weissenbach J."/>
            <person name="Salanoubat M."/>
            <person name="Quetier F."/>
            <person name="Yu Y."/>
            <person name="Kim H.R."/>
            <person name="Rambo T."/>
            <person name="Currie J."/>
            <person name="Collura K."/>
            <person name="Luo M."/>
            <person name="Yang T."/>
            <person name="Ammiraju J.S.S."/>
            <person name="Engler F."/>
            <person name="Soderlund C."/>
            <person name="Wing R.A."/>
            <person name="Palmer L.E."/>
            <person name="de la Bastide M."/>
            <person name="Spiegel L."/>
            <person name="Nascimento L."/>
            <person name="Zutavern T."/>
            <person name="O'Shaughnessy A."/>
            <person name="Dike S."/>
            <person name="Dedhia N."/>
            <person name="Preston R."/>
            <person name="Balija V."/>
            <person name="McCombie W.R."/>
            <person name="Chow T."/>
            <person name="Chen H."/>
            <person name="Chung M."/>
            <person name="Chen C."/>
            <person name="Shaw J."/>
            <person name="Wu H."/>
            <person name="Hsiao K."/>
            <person name="Chao Y."/>
            <person name="Chu M."/>
            <person name="Cheng C."/>
            <person name="Hour A."/>
            <person name="Lee P."/>
            <person name="Lin S."/>
            <person name="Lin Y."/>
            <person name="Liou J."/>
            <person name="Liu S."/>
            <person name="Hsing Y."/>
            <person name="Raghuvanshi S."/>
            <person name="Mohanty A."/>
            <person name="Bharti A.K."/>
            <person name="Gaur A."/>
            <person name="Gupta V."/>
            <person name="Kumar D."/>
            <person name="Ravi V."/>
            <person name="Vij S."/>
            <person name="Kapur A."/>
            <person name="Khurana P."/>
            <person name="Khurana P."/>
            <person name="Khurana J.P."/>
            <person name="Tyagi A.K."/>
            <person name="Gaikwad K."/>
            <person name="Singh A."/>
            <person name="Dalal V."/>
            <person name="Srivastava S."/>
            <person name="Dixit A."/>
            <person name="Pal A.K."/>
            <person name="Ghazi I.A."/>
            <person name="Yadav M."/>
            <person name="Pandit A."/>
            <person name="Bhargava A."/>
            <person name="Sureshbabu K."/>
            <person name="Batra K."/>
            <person name="Sharma T.R."/>
            <person name="Mohapatra T."/>
            <person name="Singh N.K."/>
            <person name="Messing J."/>
            <person name="Nelson A.B."/>
            <person name="Fuks G."/>
            <person name="Kavchok S."/>
            <person name="Keizer G."/>
            <person name="Linton E."/>
            <person name="Llaca V."/>
            <person name="Song R."/>
            <person name="Tanyolac B."/>
            <person name="Young S."/>
            <person name="Ho-Il K."/>
            <person name="Hahn J.H."/>
            <person name="Sangsakoo G."/>
            <person name="Vanavichit A."/>
            <person name="de Mattos Luiz.A.T."/>
            <person name="Zimmer P.D."/>
            <person name="Malone G."/>
            <person name="Dellagostin O."/>
            <person name="de Oliveira A.C."/>
            <person name="Bevan M."/>
            <person name="Bancroft I."/>
            <person name="Minx P."/>
            <person name="Cordum H."/>
            <person name="Wilson R."/>
            <person name="Cheng Z."/>
            <person name="Jin W."/>
            <person name="Jiang J."/>
            <person name="Leong S.A."/>
            <person name="Iwama H."/>
            <person name="Gojobori T."/>
            <person name="Itoh T."/>
            <person name="Niimura Y."/>
            <person name="Fujii Y."/>
            <person name="Habara T."/>
            <person name="Sakai H."/>
            <person name="Sato Y."/>
            <person name="Wilson G."/>
            <person name="Kumar K."/>
            <person name="McCouch S."/>
            <person name="Juretic N."/>
            <person name="Hoen D."/>
            <person name="Wright S."/>
            <person name="Bruskiewich R."/>
            <person name="Bureau T."/>
            <person name="Miyao A."/>
            <person name="Hirochika H."/>
            <person name="Nishikawa T."/>
            <person name="Kadowaki K."/>
            <person name="Sugiura M."/>
            <person name="Burr B."/>
            <person name="Sasaki T."/>
        </authorList>
    </citation>
    <scope>NUCLEOTIDE SEQUENCE [LARGE SCALE GENOMIC DNA]</scope>
    <source>
        <strain evidence="9">cv. Nipponbare</strain>
    </source>
</reference>